<feature type="region of interest" description="Disordered" evidence="6">
    <location>
        <begin position="185"/>
        <end position="224"/>
    </location>
</feature>
<dbReference type="SUPFAM" id="SSF110997">
    <property type="entry name" value="Sporulation related repeat"/>
    <property type="match status" value="1"/>
</dbReference>
<dbReference type="GO" id="GO:0009279">
    <property type="term" value="C:cell outer membrane"/>
    <property type="evidence" value="ECO:0007669"/>
    <property type="project" value="TreeGrafter"/>
</dbReference>
<dbReference type="GO" id="GO:0008932">
    <property type="term" value="F:lytic endotransglycosylase activity"/>
    <property type="evidence" value="ECO:0007669"/>
    <property type="project" value="UniProtKB-UniRule"/>
</dbReference>
<keyword evidence="8" id="KW-0449">Lipoprotein</keyword>
<accession>A0AAV5MWI4</accession>
<dbReference type="EMBL" id="BRLH01000001">
    <property type="protein sequence ID" value="GKX54201.1"/>
    <property type="molecule type" value="Genomic_DNA"/>
</dbReference>
<dbReference type="PANTHER" id="PTHR34183">
    <property type="entry name" value="ENDOLYTIC PEPTIDOGLYCAN TRANSGLYCOSYLASE RLPA"/>
    <property type="match status" value="1"/>
</dbReference>
<evidence type="ECO:0000313" key="8">
    <source>
        <dbReference type="EMBL" id="GKX54201.1"/>
    </source>
</evidence>
<gene>
    <name evidence="4 8" type="primary">rlpA</name>
    <name evidence="8" type="ORF">SOASR030_03130</name>
</gene>
<dbReference type="GO" id="GO:0000270">
    <property type="term" value="P:peptidoglycan metabolic process"/>
    <property type="evidence" value="ECO:0007669"/>
    <property type="project" value="UniProtKB-UniRule"/>
</dbReference>
<dbReference type="Proteomes" id="UP001058124">
    <property type="component" value="Unassembled WGS sequence"/>
</dbReference>
<dbReference type="HAMAP" id="MF_02071">
    <property type="entry name" value="RlpA"/>
    <property type="match status" value="1"/>
</dbReference>
<dbReference type="EC" id="4.2.2.-" evidence="4"/>
<evidence type="ECO:0000259" key="7">
    <source>
        <dbReference type="PROSITE" id="PS51724"/>
    </source>
</evidence>
<dbReference type="InterPro" id="IPR034718">
    <property type="entry name" value="RlpA"/>
</dbReference>
<dbReference type="AlphaFoldDB" id="A0AAV5MWI4"/>
<dbReference type="SUPFAM" id="SSF50685">
    <property type="entry name" value="Barwin-like endoglucanases"/>
    <property type="match status" value="1"/>
</dbReference>
<proteinExistence type="inferred from homology"/>
<evidence type="ECO:0000256" key="2">
    <source>
        <dbReference type="ARBA" id="ARBA00023239"/>
    </source>
</evidence>
<feature type="domain" description="SPOR" evidence="7">
    <location>
        <begin position="271"/>
        <end position="347"/>
    </location>
</feature>
<dbReference type="InterPro" id="IPR036680">
    <property type="entry name" value="SPOR-like_sf"/>
</dbReference>
<sequence length="350" mass="36713">MSLFLAACQTTTPTNTLPPLPQTGPAKEIGGAEPRYEPYNPGTLKDYKINGTTYRIITNPENFSQVGLASWYGNELHGNKTALGEVFDATELTAAHPTLPLPSYVRVTNLSNGRQIVVRVNDRGPFTKGRIIDLSKAAADRLNVTSQTKVRLDVIIVSPDGSLSGPGTVGSTVVKQSYALPARPDFGGTNGLSAQQSEPVNLPTRPDNKLSIPTPPPADTPTTQLSAPVQGENVTLPAASGSQLSIPAAPDTVAVVPAPVNADNARPVSASSSTSGYVVQVMATNDRTRAQTLQQNLSSQLSVPGRVTESGAFYRVQMGPFASKAQAQSLLQRLSDSGHANSFITTAGAL</sequence>
<dbReference type="InterPro" id="IPR007730">
    <property type="entry name" value="SPOR-like_dom"/>
</dbReference>
<dbReference type="Gene3D" id="3.30.70.1070">
    <property type="entry name" value="Sporulation related repeat"/>
    <property type="match status" value="1"/>
</dbReference>
<comment type="caution">
    <text evidence="8">The sequence shown here is derived from an EMBL/GenBank/DDBJ whole genome shotgun (WGS) entry which is preliminary data.</text>
</comment>
<dbReference type="NCBIfam" id="TIGR00413">
    <property type="entry name" value="rlpA"/>
    <property type="match status" value="1"/>
</dbReference>
<dbReference type="Pfam" id="PF05036">
    <property type="entry name" value="SPOR"/>
    <property type="match status" value="1"/>
</dbReference>
<keyword evidence="1" id="KW-0732">Signal</keyword>
<keyword evidence="3 4" id="KW-0961">Cell wall biogenesis/degradation</keyword>
<name>A0AAV5MWI4_9GAMM</name>
<dbReference type="Pfam" id="PF03330">
    <property type="entry name" value="DPBB_1"/>
    <property type="match status" value="1"/>
</dbReference>
<dbReference type="FunFam" id="2.40.40.10:FF:000003">
    <property type="entry name" value="Endolytic peptidoglycan transglycosylase RlpA"/>
    <property type="match status" value="1"/>
</dbReference>
<dbReference type="InterPro" id="IPR009009">
    <property type="entry name" value="RlpA-like_DPBB"/>
</dbReference>
<evidence type="ECO:0000256" key="6">
    <source>
        <dbReference type="SAM" id="MobiDB-lite"/>
    </source>
</evidence>
<keyword evidence="2 4" id="KW-0456">Lyase</keyword>
<protein>
    <recommendedName>
        <fullName evidence="4">Endolytic peptidoglycan transglycosylase RlpA</fullName>
        <ecNumber evidence="4">4.2.2.-</ecNumber>
    </recommendedName>
</protein>
<organism evidence="8 9">
    <name type="scientific">Leminorella grimontii</name>
    <dbReference type="NCBI Taxonomy" id="82981"/>
    <lineage>
        <taxon>Bacteria</taxon>
        <taxon>Pseudomonadati</taxon>
        <taxon>Pseudomonadota</taxon>
        <taxon>Gammaproteobacteria</taxon>
        <taxon>Enterobacterales</taxon>
        <taxon>Budviciaceae</taxon>
        <taxon>Leminorella</taxon>
    </lineage>
</organism>
<dbReference type="RefSeq" id="WP_347253091.1">
    <property type="nucleotide sequence ID" value="NZ_CP146357.1"/>
</dbReference>
<evidence type="ECO:0000313" key="9">
    <source>
        <dbReference type="Proteomes" id="UP001058124"/>
    </source>
</evidence>
<dbReference type="PANTHER" id="PTHR34183:SF1">
    <property type="entry name" value="ENDOLYTIC PEPTIDOGLYCAN TRANSGLYCOSYLASE RLPA"/>
    <property type="match status" value="1"/>
</dbReference>
<dbReference type="InterPro" id="IPR036908">
    <property type="entry name" value="RlpA-like_sf"/>
</dbReference>
<reference evidence="8" key="1">
    <citation type="submission" date="2022-06" db="EMBL/GenBank/DDBJ databases">
        <title>Draft genome sequences of Leminorella grimontii str. JCM5902.</title>
        <authorList>
            <person name="Wakabayashi Y."/>
            <person name="Kojima K."/>
        </authorList>
    </citation>
    <scope>NUCLEOTIDE SEQUENCE</scope>
    <source>
        <strain evidence="8">JCM 5902</strain>
    </source>
</reference>
<comment type="similarity">
    <text evidence="4 5">Belongs to the RlpA family.</text>
</comment>
<dbReference type="GO" id="GO:0071555">
    <property type="term" value="P:cell wall organization"/>
    <property type="evidence" value="ECO:0007669"/>
    <property type="project" value="UniProtKB-KW"/>
</dbReference>
<dbReference type="Gene3D" id="2.40.40.10">
    <property type="entry name" value="RlpA-like domain"/>
    <property type="match status" value="1"/>
</dbReference>
<keyword evidence="9" id="KW-1185">Reference proteome</keyword>
<comment type="function">
    <text evidence="4">Lytic transglycosylase with a strong preference for naked glycan strands that lack stem peptides.</text>
</comment>
<dbReference type="InterPro" id="IPR012997">
    <property type="entry name" value="RplA"/>
</dbReference>
<evidence type="ECO:0000256" key="3">
    <source>
        <dbReference type="ARBA" id="ARBA00023316"/>
    </source>
</evidence>
<evidence type="ECO:0000256" key="5">
    <source>
        <dbReference type="RuleBase" id="RU003495"/>
    </source>
</evidence>
<evidence type="ECO:0000256" key="4">
    <source>
        <dbReference type="HAMAP-Rule" id="MF_02071"/>
    </source>
</evidence>
<dbReference type="NCBIfam" id="NF007953">
    <property type="entry name" value="PRK10672.1"/>
    <property type="match status" value="1"/>
</dbReference>
<feature type="region of interest" description="Disordered" evidence="6">
    <location>
        <begin position="9"/>
        <end position="37"/>
    </location>
</feature>
<dbReference type="PROSITE" id="PS51724">
    <property type="entry name" value="SPOR"/>
    <property type="match status" value="1"/>
</dbReference>
<dbReference type="GO" id="GO:0042834">
    <property type="term" value="F:peptidoglycan binding"/>
    <property type="evidence" value="ECO:0007669"/>
    <property type="project" value="InterPro"/>
</dbReference>
<evidence type="ECO:0000256" key="1">
    <source>
        <dbReference type="ARBA" id="ARBA00022729"/>
    </source>
</evidence>
<dbReference type="CDD" id="cd22268">
    <property type="entry name" value="DPBB_RlpA-like"/>
    <property type="match status" value="1"/>
</dbReference>